<dbReference type="KEGG" id="asc:ASAC_0663"/>
<dbReference type="AlphaFoldDB" id="D9Q181"/>
<sequence>MQTLPRDRFEVIVVKNFEDKESDEIIRRNGWKNSFSEEGSYGKLILW</sequence>
<dbReference type="STRING" id="666510.ASAC_0663"/>
<dbReference type="InParanoid" id="D9Q181"/>
<evidence type="ECO:0000313" key="1">
    <source>
        <dbReference type="EMBL" id="ADL19069.1"/>
    </source>
</evidence>
<reference evidence="1 2" key="1">
    <citation type="journal article" date="2010" name="Appl. Environ. Microbiol.">
        <title>The genome sequence of the crenarchaeon Acidilobus saccharovorans supports a new order, Acidilobales, and suggests an important ecological role in terrestrial acidic hot springs.</title>
        <authorList>
            <person name="Mardanov A.V."/>
            <person name="Svetlitchnyi V.A."/>
            <person name="Beletsky A.V."/>
            <person name="Prokofeva M.I."/>
            <person name="Bonch-Osmolovskaya E.A."/>
            <person name="Ravin N.V."/>
            <person name="Skryabin K.G."/>
        </authorList>
    </citation>
    <scope>NUCLEOTIDE SEQUENCE [LARGE SCALE GENOMIC DNA]</scope>
    <source>
        <strain evidence="2">DSM 16705 / JCM 18335 / VKM B-2471 / 345-15</strain>
    </source>
</reference>
<proteinExistence type="predicted"/>
<dbReference type="Proteomes" id="UP000000346">
    <property type="component" value="Chromosome"/>
</dbReference>
<keyword evidence="2" id="KW-1185">Reference proteome</keyword>
<dbReference type="HOGENOM" id="CLU_3162900_0_0_2"/>
<dbReference type="EMBL" id="CP001742">
    <property type="protein sequence ID" value="ADL19069.1"/>
    <property type="molecule type" value="Genomic_DNA"/>
</dbReference>
<name>D9Q181_ACIS3</name>
<accession>D9Q181</accession>
<organism evidence="1 2">
    <name type="scientific">Acidilobus saccharovorans (strain DSM 16705 / JCM 18335 / VKM B-2471 / 345-15)</name>
    <dbReference type="NCBI Taxonomy" id="666510"/>
    <lineage>
        <taxon>Archaea</taxon>
        <taxon>Thermoproteota</taxon>
        <taxon>Thermoprotei</taxon>
        <taxon>Acidilobales</taxon>
        <taxon>Acidilobaceae</taxon>
        <taxon>Acidilobus</taxon>
    </lineage>
</organism>
<gene>
    <name evidence="1" type="ordered locus">ASAC_0663</name>
</gene>
<protein>
    <submittedName>
        <fullName evidence="1">Uncharacterized protein</fullName>
    </submittedName>
</protein>
<evidence type="ECO:0000313" key="2">
    <source>
        <dbReference type="Proteomes" id="UP000000346"/>
    </source>
</evidence>
<dbReference type="eggNOG" id="arCOG01397">
    <property type="taxonomic scope" value="Archaea"/>
</dbReference>